<dbReference type="GO" id="GO:0000407">
    <property type="term" value="C:phagophore assembly site"/>
    <property type="evidence" value="ECO:0007669"/>
    <property type="project" value="TreeGrafter"/>
</dbReference>
<evidence type="ECO:0000259" key="5">
    <source>
        <dbReference type="Pfam" id="PF17675"/>
    </source>
</evidence>
<dbReference type="InterPro" id="IPR040455">
    <property type="entry name" value="Atg6_BARA"/>
</dbReference>
<feature type="region of interest" description="Disordered" evidence="3">
    <location>
        <begin position="30"/>
        <end position="58"/>
    </location>
</feature>
<dbReference type="Gene3D" id="1.10.418.40">
    <property type="entry name" value="Autophagy protein 6/Beclin 1"/>
    <property type="match status" value="1"/>
</dbReference>
<feature type="domain" description="Atg6/beclin coiled-coil" evidence="5">
    <location>
        <begin position="167"/>
        <end position="295"/>
    </location>
</feature>
<comment type="caution">
    <text evidence="6">The sequence shown here is derived from an EMBL/GenBank/DDBJ whole genome shotgun (WGS) entry which is preliminary data.</text>
</comment>
<keyword evidence="7" id="KW-1185">Reference proteome</keyword>
<evidence type="ECO:0000313" key="6">
    <source>
        <dbReference type="EMBL" id="PGH12745.1"/>
    </source>
</evidence>
<dbReference type="InterPro" id="IPR038274">
    <property type="entry name" value="Atg6/Beclin_C_sf"/>
</dbReference>
<feature type="region of interest" description="Disordered" evidence="3">
    <location>
        <begin position="448"/>
        <end position="472"/>
    </location>
</feature>
<feature type="domain" description="Atg6 BARA" evidence="4">
    <location>
        <begin position="298"/>
        <end position="532"/>
    </location>
</feature>
<feature type="compositionally biased region" description="Polar residues" evidence="3">
    <location>
        <begin position="79"/>
        <end position="89"/>
    </location>
</feature>
<dbReference type="GO" id="GO:0034271">
    <property type="term" value="C:phosphatidylinositol 3-kinase complex, class III, type I"/>
    <property type="evidence" value="ECO:0007669"/>
    <property type="project" value="TreeGrafter"/>
</dbReference>
<dbReference type="GO" id="GO:0000045">
    <property type="term" value="P:autophagosome assembly"/>
    <property type="evidence" value="ECO:0007669"/>
    <property type="project" value="TreeGrafter"/>
</dbReference>
<dbReference type="AlphaFoldDB" id="A0A2B7XUW9"/>
<feature type="region of interest" description="Disordered" evidence="3">
    <location>
        <begin position="379"/>
        <end position="402"/>
    </location>
</feature>
<feature type="coiled-coil region" evidence="2">
    <location>
        <begin position="218"/>
        <end position="301"/>
    </location>
</feature>
<proteinExistence type="inferred from homology"/>
<dbReference type="GO" id="GO:0030674">
    <property type="term" value="F:protein-macromolecule adaptor activity"/>
    <property type="evidence" value="ECO:0007669"/>
    <property type="project" value="TreeGrafter"/>
</dbReference>
<dbReference type="PANTHER" id="PTHR12768">
    <property type="entry name" value="BECLIN 1"/>
    <property type="match status" value="1"/>
</dbReference>
<dbReference type="PANTHER" id="PTHR12768:SF4">
    <property type="entry name" value="BECLIN-1"/>
    <property type="match status" value="1"/>
</dbReference>
<evidence type="ECO:0000256" key="1">
    <source>
        <dbReference type="ARBA" id="ARBA00005965"/>
    </source>
</evidence>
<organism evidence="6 7">
    <name type="scientific">Helicocarpus griseus UAMH5409</name>
    <dbReference type="NCBI Taxonomy" id="1447875"/>
    <lineage>
        <taxon>Eukaryota</taxon>
        <taxon>Fungi</taxon>
        <taxon>Dikarya</taxon>
        <taxon>Ascomycota</taxon>
        <taxon>Pezizomycotina</taxon>
        <taxon>Eurotiomycetes</taxon>
        <taxon>Eurotiomycetidae</taxon>
        <taxon>Onygenales</taxon>
        <taxon>Ajellomycetaceae</taxon>
        <taxon>Helicocarpus</taxon>
    </lineage>
</organism>
<gene>
    <name evidence="6" type="ORF">AJ79_04106</name>
</gene>
<dbReference type="OrthoDB" id="20368at2759"/>
<dbReference type="GO" id="GO:0045324">
    <property type="term" value="P:late endosome to vacuole transport"/>
    <property type="evidence" value="ECO:0007669"/>
    <property type="project" value="TreeGrafter"/>
</dbReference>
<dbReference type="GO" id="GO:0006995">
    <property type="term" value="P:cellular response to nitrogen starvation"/>
    <property type="evidence" value="ECO:0007669"/>
    <property type="project" value="TreeGrafter"/>
</dbReference>
<dbReference type="GO" id="GO:0000423">
    <property type="term" value="P:mitophagy"/>
    <property type="evidence" value="ECO:0007669"/>
    <property type="project" value="TreeGrafter"/>
</dbReference>
<dbReference type="STRING" id="1447875.A0A2B7XUW9"/>
<dbReference type="FunFam" id="1.10.418.40:FF:000005">
    <property type="entry name" value="Autophagy protein Apg6, putative"/>
    <property type="match status" value="1"/>
</dbReference>
<dbReference type="EMBL" id="PDNB01000054">
    <property type="protein sequence ID" value="PGH12745.1"/>
    <property type="molecule type" value="Genomic_DNA"/>
</dbReference>
<keyword evidence="2" id="KW-0175">Coiled coil</keyword>
<name>A0A2B7XUW9_9EURO</name>
<evidence type="ECO:0000256" key="3">
    <source>
        <dbReference type="SAM" id="MobiDB-lite"/>
    </source>
</evidence>
<dbReference type="Pfam" id="PF04111">
    <property type="entry name" value="APG6"/>
    <property type="match status" value="1"/>
</dbReference>
<dbReference type="GO" id="GO:0043548">
    <property type="term" value="F:phosphatidylinositol 3-kinase binding"/>
    <property type="evidence" value="ECO:0007669"/>
    <property type="project" value="TreeGrafter"/>
</dbReference>
<evidence type="ECO:0000256" key="2">
    <source>
        <dbReference type="SAM" id="Coils"/>
    </source>
</evidence>
<evidence type="ECO:0000313" key="7">
    <source>
        <dbReference type="Proteomes" id="UP000223968"/>
    </source>
</evidence>
<feature type="compositionally biased region" description="Polar residues" evidence="3">
    <location>
        <begin position="388"/>
        <end position="398"/>
    </location>
</feature>
<feature type="region of interest" description="Disordered" evidence="3">
    <location>
        <begin position="71"/>
        <end position="132"/>
    </location>
</feature>
<protein>
    <submittedName>
        <fullName evidence="6">Uncharacterized protein</fullName>
    </submittedName>
</protein>
<accession>A0A2B7XUW9</accession>
<feature type="compositionally biased region" description="Polar residues" evidence="3">
    <location>
        <begin position="31"/>
        <end position="46"/>
    </location>
</feature>
<dbReference type="InterPro" id="IPR041691">
    <property type="entry name" value="Atg6/beclin_CC"/>
</dbReference>
<dbReference type="Gene3D" id="6.10.250.3110">
    <property type="match status" value="1"/>
</dbReference>
<sequence length="553" mass="60929">MFCQKCRTPLKVDGSLEDLNPAAFDLLIGSTGKSLPDPSSKSTSRPTFPPERQNLYNQVSRRATTPVYKRTVPAPRYDTGSSSIGQSRAGTKDGPGMSFVMLSESQVAPAHADSTGDDNGRRPSKGAPQTVPDAQTMAHEDYAFSQQVEKTTRLFEIISARSDIDHPICTECTDLLVEGLQKRLQTATKERDAYISFLKNLNNSVPAPEDVQAAEDDLKATLQTEEEAFQELLALEKEKASVDLEISELEEESRQLDLEEEQFWSDRNAFALTLSEFQNERDALNMKYDHDSRQLERLQRTNVYNDTFCIGHDGYFGTINGLRLGRLANPSVEWSEINAAWGQTLLLLATLAEKLGFQFQGYRLKPLGSTSRIEKIEYPQQPPAHGSQRGTPSTNNPGAISPPKVASLDLYSSGDLPLGLPWMHRRFDAGMVAFLDCLRQLGAHVENTPVSLPSHSPSPHRHSQQHNSTEASSAARALQAQISGLKLPYEIKRDKIGDASIKLGFNQNDETWTRACKYTLTCCKFLLAHASNATSAGTSSAPVPSTTAIVPSR</sequence>
<reference evidence="6 7" key="1">
    <citation type="submission" date="2017-10" db="EMBL/GenBank/DDBJ databases">
        <title>Comparative genomics in systemic dimorphic fungi from Ajellomycetaceae.</title>
        <authorList>
            <person name="Munoz J.F."/>
            <person name="Mcewen J.G."/>
            <person name="Clay O.K."/>
            <person name="Cuomo C.A."/>
        </authorList>
    </citation>
    <scope>NUCLEOTIDE SEQUENCE [LARGE SCALE GENOMIC DNA]</scope>
    <source>
        <strain evidence="6 7">UAMH5409</strain>
    </source>
</reference>
<dbReference type="InterPro" id="IPR007243">
    <property type="entry name" value="Atg6/Beclin"/>
</dbReference>
<comment type="similarity">
    <text evidence="1">Belongs to the beclin family.</text>
</comment>
<dbReference type="Proteomes" id="UP000223968">
    <property type="component" value="Unassembled WGS sequence"/>
</dbReference>
<evidence type="ECO:0000259" key="4">
    <source>
        <dbReference type="Pfam" id="PF04111"/>
    </source>
</evidence>
<dbReference type="Pfam" id="PF17675">
    <property type="entry name" value="APG6_N"/>
    <property type="match status" value="1"/>
</dbReference>
<dbReference type="GO" id="GO:0034272">
    <property type="term" value="C:phosphatidylinositol 3-kinase complex, class III, type II"/>
    <property type="evidence" value="ECO:0007669"/>
    <property type="project" value="TreeGrafter"/>
</dbReference>